<feature type="signal peptide" evidence="1">
    <location>
        <begin position="1"/>
        <end position="19"/>
    </location>
</feature>
<evidence type="ECO:0000256" key="1">
    <source>
        <dbReference type="SAM" id="SignalP"/>
    </source>
</evidence>
<accession>A0A9W5YSN1</accession>
<name>A0A9W5YSN1_9EURO</name>
<dbReference type="Proteomes" id="UP001143548">
    <property type="component" value="Unassembled WGS sequence"/>
</dbReference>
<organism evidence="2 3">
    <name type="scientific">Aspergillus brasiliensis</name>
    <dbReference type="NCBI Taxonomy" id="319629"/>
    <lineage>
        <taxon>Eukaryota</taxon>
        <taxon>Fungi</taxon>
        <taxon>Dikarya</taxon>
        <taxon>Ascomycota</taxon>
        <taxon>Pezizomycotina</taxon>
        <taxon>Eurotiomycetes</taxon>
        <taxon>Eurotiomycetidae</taxon>
        <taxon>Eurotiales</taxon>
        <taxon>Aspergillaceae</taxon>
        <taxon>Aspergillus</taxon>
        <taxon>Aspergillus subgen. Circumdati</taxon>
    </lineage>
</organism>
<dbReference type="AlphaFoldDB" id="A0A9W5YSN1"/>
<gene>
    <name evidence="2" type="ORF">AbraCBS73388_007975</name>
</gene>
<feature type="chain" id="PRO_5040815792" evidence="1">
    <location>
        <begin position="20"/>
        <end position="118"/>
    </location>
</feature>
<reference evidence="2" key="1">
    <citation type="submission" date="2022-07" db="EMBL/GenBank/DDBJ databases">
        <title>Taxonomy of Aspergillus series Nigri: significant species reduction supported by multi-species coalescent approaches.</title>
        <authorList>
            <person name="Bian C."/>
            <person name="Kusuya Y."/>
            <person name="Sklenar F."/>
            <person name="D'hooge E."/>
            <person name="Yaguchi T."/>
            <person name="Takahashi H."/>
            <person name="Hubka V."/>
        </authorList>
    </citation>
    <scope>NUCLEOTIDE SEQUENCE</scope>
    <source>
        <strain evidence="2">CBS 733.88</strain>
    </source>
</reference>
<protein>
    <submittedName>
        <fullName evidence="2">Uncharacterized protein</fullName>
    </submittedName>
</protein>
<comment type="caution">
    <text evidence="2">The sequence shown here is derived from an EMBL/GenBank/DDBJ whole genome shotgun (WGS) entry which is preliminary data.</text>
</comment>
<dbReference type="EMBL" id="BROQ01000046">
    <property type="protein sequence ID" value="GKZ22044.1"/>
    <property type="molecule type" value="Genomic_DNA"/>
</dbReference>
<evidence type="ECO:0000313" key="3">
    <source>
        <dbReference type="Proteomes" id="UP001143548"/>
    </source>
</evidence>
<evidence type="ECO:0000313" key="2">
    <source>
        <dbReference type="EMBL" id="GKZ22044.1"/>
    </source>
</evidence>
<sequence>MRLTSFAITTAFLATMVSATPVADPEPNRVELAARAKYTIHCTGGLDPDSHCLTPHSKCDSYGTYLVESGYKDQCKNVIEVEDGKEGNAEWQLGVKEGVMVYIEMSTCAKTAWDKNSG</sequence>
<keyword evidence="1" id="KW-0732">Signal</keyword>
<proteinExistence type="predicted"/>